<comment type="caution">
    <text evidence="1">The sequence shown here is derived from an EMBL/GenBank/DDBJ whole genome shotgun (WGS) entry which is preliminary data.</text>
</comment>
<sequence>MARTSPLTDTRISVVPANEASWDDLQAIFGKRGDAARCQCQWFQTAPAEWRSLPVDERARDCANRPHAASR</sequence>
<evidence type="ECO:0000313" key="1">
    <source>
        <dbReference type="EMBL" id="PWU45113.1"/>
    </source>
</evidence>
<proteinExistence type="predicted"/>
<evidence type="ECO:0000313" key="2">
    <source>
        <dbReference type="Proteomes" id="UP000245683"/>
    </source>
</evidence>
<protein>
    <submittedName>
        <fullName evidence="1">Uncharacterized protein</fullName>
    </submittedName>
</protein>
<accession>A0A317K1W6</accession>
<dbReference type="RefSeq" id="WP_109946591.1">
    <property type="nucleotide sequence ID" value="NZ_QGGF01000448.1"/>
</dbReference>
<gene>
    <name evidence="1" type="ORF">DLJ46_22460</name>
</gene>
<reference evidence="2" key="1">
    <citation type="submission" date="2018-05" db="EMBL/GenBank/DDBJ databases">
        <title>Micromonospora globispora sp. nov. and Micromonospora rugosa sp. nov., isolated from marine sediment.</title>
        <authorList>
            <person name="Carro L."/>
            <person name="Aysel V."/>
            <person name="Cetin D."/>
            <person name="Igual J.M."/>
            <person name="Klenk H.-P."/>
            <person name="Trujillo M.E."/>
            <person name="Sahin N."/>
        </authorList>
    </citation>
    <scope>NUCLEOTIDE SEQUENCE [LARGE SCALE GENOMIC DNA]</scope>
    <source>
        <strain evidence="2">S2904</strain>
    </source>
</reference>
<organism evidence="1 2">
    <name type="scientific">Micromonospora globispora</name>
    <dbReference type="NCBI Taxonomy" id="1450148"/>
    <lineage>
        <taxon>Bacteria</taxon>
        <taxon>Bacillati</taxon>
        <taxon>Actinomycetota</taxon>
        <taxon>Actinomycetes</taxon>
        <taxon>Micromonosporales</taxon>
        <taxon>Micromonosporaceae</taxon>
        <taxon>Micromonospora</taxon>
    </lineage>
</organism>
<dbReference type="AlphaFoldDB" id="A0A317K1W6"/>
<name>A0A317K1W6_9ACTN</name>
<dbReference type="Proteomes" id="UP000245683">
    <property type="component" value="Unassembled WGS sequence"/>
</dbReference>
<keyword evidence="2" id="KW-1185">Reference proteome</keyword>
<dbReference type="EMBL" id="QGSV01000268">
    <property type="protein sequence ID" value="PWU45113.1"/>
    <property type="molecule type" value="Genomic_DNA"/>
</dbReference>
<dbReference type="OrthoDB" id="3239945at2"/>